<dbReference type="Proteomes" id="UP000030701">
    <property type="component" value="Unassembled WGS sequence"/>
</dbReference>
<accession>X0LY01</accession>
<sequence>MVRHRVHRMGRPERLGFGVCGVDFGALRDDPELVAASNIEDTLRPIAVTRLELVSTEEIRNANVNIDGSFSPGCVEIYVL</sequence>
<name>X0LY01_FUSOX</name>
<protein>
    <submittedName>
        <fullName evidence="1">Uncharacterized protein</fullName>
    </submittedName>
</protein>
<reference evidence="1" key="2">
    <citation type="submission" date="2012-05" db="EMBL/GenBank/DDBJ databases">
        <title>The Genome Annotation of Fusarium oxysporum Cotton.</title>
        <authorList>
            <consortium name="The Broad Institute Genomics Platform"/>
            <person name="Ma L.-J."/>
            <person name="Corby-Kistler H."/>
            <person name="Broz K."/>
            <person name="Gale L.R."/>
            <person name="Jonkers W."/>
            <person name="O'Donnell K."/>
            <person name="Ploetz R."/>
            <person name="Steinberg C."/>
            <person name="Schwartz D.C."/>
            <person name="VanEtten H."/>
            <person name="Zhou S."/>
            <person name="Young S.K."/>
            <person name="Zeng Q."/>
            <person name="Gargeya S."/>
            <person name="Fitzgerald M."/>
            <person name="Abouelleil A."/>
            <person name="Alvarado L."/>
            <person name="Chapman S.B."/>
            <person name="Gainer-Dewar J."/>
            <person name="Goldberg J."/>
            <person name="Griggs A."/>
            <person name="Gujja S."/>
            <person name="Hansen M."/>
            <person name="Howarth C."/>
            <person name="Imamovic A."/>
            <person name="Ireland A."/>
            <person name="Larimer J."/>
            <person name="McCowan C."/>
            <person name="Murphy C."/>
            <person name="Pearson M."/>
            <person name="Poon T.W."/>
            <person name="Priest M."/>
            <person name="Roberts A."/>
            <person name="Saif S."/>
            <person name="Shea T."/>
            <person name="Sykes S."/>
            <person name="Wortman J."/>
            <person name="Nusbaum C."/>
            <person name="Birren B."/>
        </authorList>
    </citation>
    <scope>NUCLEOTIDE SEQUENCE</scope>
    <source>
        <strain evidence="1">25433</strain>
    </source>
</reference>
<reference evidence="1" key="1">
    <citation type="submission" date="2011-11" db="EMBL/GenBank/DDBJ databases">
        <title>The Genome Sequence of Fusarium oxysporum Cotton.</title>
        <authorList>
            <consortium name="The Broad Institute Genome Sequencing Platform"/>
            <person name="Ma L.-J."/>
            <person name="Gale L.R."/>
            <person name="Schwartz D.C."/>
            <person name="Zhou S."/>
            <person name="Corby-Kistler H."/>
            <person name="Young S.K."/>
            <person name="Zeng Q."/>
            <person name="Gargeya S."/>
            <person name="Fitzgerald M."/>
            <person name="Haas B."/>
            <person name="Abouelleil A."/>
            <person name="Alvarado L."/>
            <person name="Arachchi H.M."/>
            <person name="Berlin A."/>
            <person name="Brown A."/>
            <person name="Chapman S.B."/>
            <person name="Chen Z."/>
            <person name="Dunbar C."/>
            <person name="Freedman E."/>
            <person name="Gearin G."/>
            <person name="Goldberg J."/>
            <person name="Griggs A."/>
            <person name="Gujja S."/>
            <person name="Heiman D."/>
            <person name="Howarth C."/>
            <person name="Larson L."/>
            <person name="Lui A."/>
            <person name="MacDonald P.J.P."/>
            <person name="Montmayeur A."/>
            <person name="Murphy C."/>
            <person name="Neiman D."/>
            <person name="Pearson M."/>
            <person name="Priest M."/>
            <person name="Roberts A."/>
            <person name="Saif S."/>
            <person name="Shea T."/>
            <person name="Shenoy N."/>
            <person name="Sisk P."/>
            <person name="Stolte C."/>
            <person name="Sykes S."/>
            <person name="Wortman J."/>
            <person name="Nusbaum C."/>
            <person name="Birren B."/>
        </authorList>
    </citation>
    <scope>NUCLEOTIDE SEQUENCE [LARGE SCALE GENOMIC DNA]</scope>
    <source>
        <strain evidence="1">25433</strain>
    </source>
</reference>
<dbReference type="AlphaFoldDB" id="X0LY01"/>
<gene>
    <name evidence="1" type="ORF">FOTG_18228</name>
</gene>
<dbReference type="EMBL" id="JH658157">
    <property type="protein sequence ID" value="EXM13320.1"/>
    <property type="molecule type" value="Genomic_DNA"/>
</dbReference>
<evidence type="ECO:0000313" key="1">
    <source>
        <dbReference type="EMBL" id="EXM13320.1"/>
    </source>
</evidence>
<dbReference type="HOGENOM" id="CLU_2589828_0_0_1"/>
<organism evidence="1">
    <name type="scientific">Fusarium oxysporum f. sp. vasinfectum 25433</name>
    <dbReference type="NCBI Taxonomy" id="1089449"/>
    <lineage>
        <taxon>Eukaryota</taxon>
        <taxon>Fungi</taxon>
        <taxon>Dikarya</taxon>
        <taxon>Ascomycota</taxon>
        <taxon>Pezizomycotina</taxon>
        <taxon>Sordariomycetes</taxon>
        <taxon>Hypocreomycetidae</taxon>
        <taxon>Hypocreales</taxon>
        <taxon>Nectriaceae</taxon>
        <taxon>Fusarium</taxon>
        <taxon>Fusarium oxysporum species complex</taxon>
    </lineage>
</organism>
<proteinExistence type="predicted"/>